<dbReference type="EMBL" id="JAIRBC010000050">
    <property type="protein sequence ID" value="MCG2462860.1"/>
    <property type="molecule type" value="Genomic_DNA"/>
</dbReference>
<dbReference type="GO" id="GO:0020037">
    <property type="term" value="F:heme binding"/>
    <property type="evidence" value="ECO:0007669"/>
    <property type="project" value="InterPro"/>
</dbReference>
<comment type="caution">
    <text evidence="1">The sequence shown here is derived from an EMBL/GenBank/DDBJ whole genome shotgun (WGS) entry which is preliminary data.</text>
</comment>
<accession>A0AAE3EXC6</accession>
<protein>
    <submittedName>
        <fullName evidence="1">Cytochrome c</fullName>
    </submittedName>
</protein>
<evidence type="ECO:0000313" key="1">
    <source>
        <dbReference type="EMBL" id="MCG2462860.1"/>
    </source>
</evidence>
<keyword evidence="2" id="KW-1185">Reference proteome</keyword>
<gene>
    <name evidence="1" type="ORF">K8352_19005</name>
</gene>
<dbReference type="InterPro" id="IPR036909">
    <property type="entry name" value="Cyt_c-like_dom_sf"/>
</dbReference>
<dbReference type="SUPFAM" id="SSF46626">
    <property type="entry name" value="Cytochrome c"/>
    <property type="match status" value="1"/>
</dbReference>
<dbReference type="PROSITE" id="PS51257">
    <property type="entry name" value="PROKAR_LIPOPROTEIN"/>
    <property type="match status" value="1"/>
</dbReference>
<dbReference type="Proteomes" id="UP001200642">
    <property type="component" value="Unassembled WGS sequence"/>
</dbReference>
<dbReference type="RefSeq" id="WP_317903992.1">
    <property type="nucleotide sequence ID" value="NZ_JAIRBC010000050.1"/>
</dbReference>
<proteinExistence type="predicted"/>
<organism evidence="1 2">
    <name type="scientific">Cerina litoralis</name>
    <dbReference type="NCBI Taxonomy" id="2874477"/>
    <lineage>
        <taxon>Bacteria</taxon>
        <taxon>Pseudomonadati</taxon>
        <taxon>Bacteroidota</taxon>
        <taxon>Flavobacteriia</taxon>
        <taxon>Flavobacteriales</taxon>
        <taxon>Flavobacteriaceae</taxon>
        <taxon>Cerina</taxon>
    </lineage>
</organism>
<sequence length="116" mass="12811">MKNIRLLYINLILGTILMACEYNVENEDVKVDDQCEAEVSYSNTLSPLINVNCMPCHNGDGSYPLAPDLRTYGAVESLAGLIKEVTQSRRMPKNGNLTNAEISAIKCWVDQGAMNN</sequence>
<dbReference type="Gene3D" id="1.10.760.10">
    <property type="entry name" value="Cytochrome c-like domain"/>
    <property type="match status" value="1"/>
</dbReference>
<reference evidence="1" key="1">
    <citation type="submission" date="2023-02" db="EMBL/GenBank/DDBJ databases">
        <title>Genome of Flavobacteriaceae gen. nov. sp. strain F89.</title>
        <authorList>
            <person name="Wang Y."/>
        </authorList>
    </citation>
    <scope>NUCLEOTIDE SEQUENCE</scope>
    <source>
        <strain evidence="1">F89</strain>
    </source>
</reference>
<dbReference type="AlphaFoldDB" id="A0AAE3EXC6"/>
<evidence type="ECO:0000313" key="2">
    <source>
        <dbReference type="Proteomes" id="UP001200642"/>
    </source>
</evidence>
<name>A0AAE3EXC6_9FLAO</name>
<dbReference type="GO" id="GO:0009055">
    <property type="term" value="F:electron transfer activity"/>
    <property type="evidence" value="ECO:0007669"/>
    <property type="project" value="InterPro"/>
</dbReference>